<keyword evidence="5 8" id="KW-0560">Oxidoreductase</keyword>
<dbReference type="GO" id="GO:0004764">
    <property type="term" value="F:shikimate 3-dehydrogenase (NADP+) activity"/>
    <property type="evidence" value="ECO:0007669"/>
    <property type="project" value="UniProtKB-UniRule"/>
</dbReference>
<organism evidence="11 12">
    <name type="scientific">Candidatus Intestinimonas merdavium</name>
    <dbReference type="NCBI Taxonomy" id="2838622"/>
    <lineage>
        <taxon>Bacteria</taxon>
        <taxon>Bacillati</taxon>
        <taxon>Bacillota</taxon>
        <taxon>Clostridia</taxon>
        <taxon>Eubacteriales</taxon>
        <taxon>Intestinimonas</taxon>
    </lineage>
</organism>
<comment type="catalytic activity">
    <reaction evidence="7 8">
        <text>shikimate + NADP(+) = 3-dehydroshikimate + NADPH + H(+)</text>
        <dbReference type="Rhea" id="RHEA:17737"/>
        <dbReference type="ChEBI" id="CHEBI:15378"/>
        <dbReference type="ChEBI" id="CHEBI:16630"/>
        <dbReference type="ChEBI" id="CHEBI:36208"/>
        <dbReference type="ChEBI" id="CHEBI:57783"/>
        <dbReference type="ChEBI" id="CHEBI:58349"/>
        <dbReference type="EC" id="1.1.1.25"/>
    </reaction>
</comment>
<dbReference type="PANTHER" id="PTHR21089">
    <property type="entry name" value="SHIKIMATE DEHYDROGENASE"/>
    <property type="match status" value="1"/>
</dbReference>
<proteinExistence type="inferred from homology"/>
<dbReference type="GO" id="GO:0019632">
    <property type="term" value="P:shikimate metabolic process"/>
    <property type="evidence" value="ECO:0007669"/>
    <property type="project" value="InterPro"/>
</dbReference>
<dbReference type="PANTHER" id="PTHR21089:SF1">
    <property type="entry name" value="BIFUNCTIONAL 3-DEHYDROQUINATE DEHYDRATASE_SHIKIMATE DEHYDROGENASE, CHLOROPLASTIC"/>
    <property type="match status" value="1"/>
</dbReference>
<feature type="binding site" evidence="8">
    <location>
        <position position="227"/>
    </location>
    <ligand>
        <name>NADP(+)</name>
        <dbReference type="ChEBI" id="CHEBI:58349"/>
    </ligand>
</feature>
<dbReference type="InterPro" id="IPR006151">
    <property type="entry name" value="Shikm_DH/Glu-tRNA_Rdtase"/>
</dbReference>
<feature type="binding site" evidence="8">
    <location>
        <position position="229"/>
    </location>
    <ligand>
        <name>shikimate</name>
        <dbReference type="ChEBI" id="CHEBI:36208"/>
    </ligand>
</feature>
<keyword evidence="3 8" id="KW-0028">Amino-acid biosynthesis</keyword>
<feature type="binding site" evidence="8">
    <location>
        <position position="94"/>
    </location>
    <ligand>
        <name>shikimate</name>
        <dbReference type="ChEBI" id="CHEBI:36208"/>
    </ligand>
</feature>
<feature type="domain" description="Quinate/shikimate 5-dehydrogenase/glutamyl-tRNA reductase" evidence="9">
    <location>
        <begin position="124"/>
        <end position="199"/>
    </location>
</feature>
<evidence type="ECO:0000256" key="2">
    <source>
        <dbReference type="ARBA" id="ARBA00012962"/>
    </source>
</evidence>
<dbReference type="Pfam" id="PF08501">
    <property type="entry name" value="Shikimate_dh_N"/>
    <property type="match status" value="1"/>
</dbReference>
<dbReference type="InterPro" id="IPR011342">
    <property type="entry name" value="Shikimate_DH"/>
</dbReference>
<dbReference type="InterPro" id="IPR036291">
    <property type="entry name" value="NAD(P)-bd_dom_sf"/>
</dbReference>
<dbReference type="Pfam" id="PF01488">
    <property type="entry name" value="Shikimate_DH"/>
    <property type="match status" value="1"/>
</dbReference>
<feature type="binding site" evidence="8">
    <location>
        <position position="69"/>
    </location>
    <ligand>
        <name>shikimate</name>
        <dbReference type="ChEBI" id="CHEBI:36208"/>
    </ligand>
</feature>
<evidence type="ECO:0000256" key="8">
    <source>
        <dbReference type="HAMAP-Rule" id="MF_00222"/>
    </source>
</evidence>
<sequence>MLVELNNATKKLCVIGDPVLHSKSPLIQNTMLQALGLDYIYLCQPVKVGEAEHWLACAKLAGYAGFNATMPHKEDLFPLMDELDEDARLYGSVNTVVLREGRALGYNTDGVGFHQALLHAGADPKGRRVVLLGSGGAAKAVALKLAQQGAASVTICNRTLEKARALCARAPEVLSPAGFDIDTLRAQAARADLLVNCTSLGMTGGMGQFDDLSFLEALPRETPVCDLIYAPLETALLARARELGHPTLNGLNMLLYQAIFALEHFTGTSINAPAMAARLAPLLNTPPETVPLDRTNGAPRPLKWCMVTAAMVH</sequence>
<dbReference type="EMBL" id="DXCX01000088">
    <property type="protein sequence ID" value="HIY74030.1"/>
    <property type="molecule type" value="Genomic_DNA"/>
</dbReference>
<dbReference type="Gene3D" id="3.40.50.720">
    <property type="entry name" value="NAD(P)-binding Rossmann-like Domain"/>
    <property type="match status" value="1"/>
</dbReference>
<feature type="binding site" evidence="8">
    <location>
        <position position="85"/>
    </location>
    <ligand>
        <name>NADP(+)</name>
        <dbReference type="ChEBI" id="CHEBI:58349"/>
    </ligand>
</feature>
<comment type="pathway">
    <text evidence="1 8">Metabolic intermediate biosynthesis; chorismate biosynthesis; chorismate from D-erythrose 4-phosphate and phosphoenolpyruvate: step 4/7.</text>
</comment>
<dbReference type="GO" id="GO:0050661">
    <property type="term" value="F:NADP binding"/>
    <property type="evidence" value="ECO:0007669"/>
    <property type="project" value="InterPro"/>
</dbReference>
<evidence type="ECO:0000256" key="3">
    <source>
        <dbReference type="ARBA" id="ARBA00022605"/>
    </source>
</evidence>
<reference evidence="11" key="1">
    <citation type="journal article" date="2021" name="PeerJ">
        <title>Extensive microbial diversity within the chicken gut microbiome revealed by metagenomics and culture.</title>
        <authorList>
            <person name="Gilroy R."/>
            <person name="Ravi A."/>
            <person name="Getino M."/>
            <person name="Pursley I."/>
            <person name="Horton D.L."/>
            <person name="Alikhan N.F."/>
            <person name="Baker D."/>
            <person name="Gharbi K."/>
            <person name="Hall N."/>
            <person name="Watson M."/>
            <person name="Adriaenssens E.M."/>
            <person name="Foster-Nyarko E."/>
            <person name="Jarju S."/>
            <person name="Secka A."/>
            <person name="Antonio M."/>
            <person name="Oren A."/>
            <person name="Chaudhuri R.R."/>
            <person name="La Ragione R."/>
            <person name="Hildebrand F."/>
            <person name="Pallen M.J."/>
        </authorList>
    </citation>
    <scope>NUCLEOTIDE SEQUENCE</scope>
    <source>
        <strain evidence="11">CHK33-7979</strain>
    </source>
</reference>
<evidence type="ECO:0000259" key="9">
    <source>
        <dbReference type="Pfam" id="PF01488"/>
    </source>
</evidence>
<dbReference type="GO" id="GO:0008652">
    <property type="term" value="P:amino acid biosynthetic process"/>
    <property type="evidence" value="ECO:0007669"/>
    <property type="project" value="UniProtKB-KW"/>
</dbReference>
<feature type="binding site" evidence="8">
    <location>
        <begin position="157"/>
        <end position="162"/>
    </location>
    <ligand>
        <name>NADP(+)</name>
        <dbReference type="ChEBI" id="CHEBI:58349"/>
    </ligand>
</feature>
<feature type="binding site" evidence="8">
    <location>
        <position position="250"/>
    </location>
    <ligand>
        <name>NADP(+)</name>
        <dbReference type="ChEBI" id="CHEBI:58349"/>
    </ligand>
</feature>
<keyword evidence="6 8" id="KW-0057">Aromatic amino acid biosynthesis</keyword>
<dbReference type="Proteomes" id="UP000886824">
    <property type="component" value="Unassembled WGS sequence"/>
</dbReference>
<gene>
    <name evidence="8 11" type="primary">aroE</name>
    <name evidence="11" type="ORF">H9826_08680</name>
</gene>
<accession>A0A9D1Z5I9</accession>
<dbReference type="Gene3D" id="3.40.50.10860">
    <property type="entry name" value="Leucine Dehydrogenase, chain A, domain 1"/>
    <property type="match status" value="1"/>
</dbReference>
<evidence type="ECO:0000256" key="4">
    <source>
        <dbReference type="ARBA" id="ARBA00022857"/>
    </source>
</evidence>
<comment type="caution">
    <text evidence="11">The sequence shown here is derived from an EMBL/GenBank/DDBJ whole genome shotgun (WGS) entry which is preliminary data.</text>
</comment>
<name>A0A9D1Z5I9_9FIRM</name>
<reference evidence="11" key="2">
    <citation type="submission" date="2021-04" db="EMBL/GenBank/DDBJ databases">
        <authorList>
            <person name="Gilroy R."/>
        </authorList>
    </citation>
    <scope>NUCLEOTIDE SEQUENCE</scope>
    <source>
        <strain evidence="11">CHK33-7979</strain>
    </source>
</reference>
<evidence type="ECO:0000256" key="5">
    <source>
        <dbReference type="ARBA" id="ARBA00023002"/>
    </source>
</evidence>
<dbReference type="GO" id="GO:0009423">
    <property type="term" value="P:chorismate biosynthetic process"/>
    <property type="evidence" value="ECO:0007669"/>
    <property type="project" value="UniProtKB-UniRule"/>
</dbReference>
<evidence type="ECO:0000313" key="11">
    <source>
        <dbReference type="EMBL" id="HIY74030.1"/>
    </source>
</evidence>
<feature type="domain" description="Shikimate dehydrogenase substrate binding N-terminal" evidence="10">
    <location>
        <begin position="14"/>
        <end position="96"/>
    </location>
</feature>
<comment type="similarity">
    <text evidence="8">Belongs to the shikimate dehydrogenase family.</text>
</comment>
<feature type="binding site" evidence="8">
    <location>
        <position position="257"/>
    </location>
    <ligand>
        <name>shikimate</name>
        <dbReference type="ChEBI" id="CHEBI:36208"/>
    </ligand>
</feature>
<evidence type="ECO:0000256" key="6">
    <source>
        <dbReference type="ARBA" id="ARBA00023141"/>
    </source>
</evidence>
<dbReference type="InterPro" id="IPR046346">
    <property type="entry name" value="Aminoacid_DH-like_N_sf"/>
</dbReference>
<evidence type="ECO:0000256" key="7">
    <source>
        <dbReference type="ARBA" id="ARBA00049442"/>
    </source>
</evidence>
<feature type="binding site" evidence="8">
    <location>
        <begin position="133"/>
        <end position="137"/>
    </location>
    <ligand>
        <name>NADP(+)</name>
        <dbReference type="ChEBI" id="CHEBI:58349"/>
    </ligand>
</feature>
<keyword evidence="4 8" id="KW-0521">NADP</keyword>
<dbReference type="SUPFAM" id="SSF51735">
    <property type="entry name" value="NAD(P)-binding Rossmann-fold domains"/>
    <property type="match status" value="1"/>
</dbReference>
<comment type="function">
    <text evidence="8">Involved in the biosynthesis of the chorismate, which leads to the biosynthesis of aromatic amino acids. Catalyzes the reversible NADPH linked reduction of 3-dehydroshikimate (DHSA) to yield shikimate (SA).</text>
</comment>
<dbReference type="AlphaFoldDB" id="A0A9D1Z5I9"/>
<evidence type="ECO:0000313" key="12">
    <source>
        <dbReference type="Proteomes" id="UP000886824"/>
    </source>
</evidence>
<dbReference type="CDD" id="cd01065">
    <property type="entry name" value="NAD_bind_Shikimate_DH"/>
    <property type="match status" value="1"/>
</dbReference>
<evidence type="ECO:0000256" key="1">
    <source>
        <dbReference type="ARBA" id="ARBA00004871"/>
    </source>
</evidence>
<dbReference type="GO" id="GO:0005829">
    <property type="term" value="C:cytosol"/>
    <property type="evidence" value="ECO:0007669"/>
    <property type="project" value="TreeGrafter"/>
</dbReference>
<feature type="binding site" evidence="8">
    <location>
        <begin position="22"/>
        <end position="24"/>
    </location>
    <ligand>
        <name>shikimate</name>
        <dbReference type="ChEBI" id="CHEBI:36208"/>
    </ligand>
</feature>
<dbReference type="GO" id="GO:0009073">
    <property type="term" value="P:aromatic amino acid family biosynthetic process"/>
    <property type="evidence" value="ECO:0007669"/>
    <property type="project" value="UniProtKB-KW"/>
</dbReference>
<feature type="binding site" evidence="8">
    <location>
        <position position="109"/>
    </location>
    <ligand>
        <name>shikimate</name>
        <dbReference type="ChEBI" id="CHEBI:36208"/>
    </ligand>
</feature>
<dbReference type="InterPro" id="IPR013708">
    <property type="entry name" value="Shikimate_DH-bd_N"/>
</dbReference>
<feature type="active site" description="Proton acceptor" evidence="8">
    <location>
        <position position="73"/>
    </location>
</feature>
<dbReference type="NCBIfam" id="TIGR00507">
    <property type="entry name" value="aroE"/>
    <property type="match status" value="1"/>
</dbReference>
<dbReference type="HAMAP" id="MF_00222">
    <property type="entry name" value="Shikimate_DH_AroE"/>
    <property type="match status" value="1"/>
</dbReference>
<comment type="subunit">
    <text evidence="8">Homodimer.</text>
</comment>
<dbReference type="InterPro" id="IPR022893">
    <property type="entry name" value="Shikimate_DH_fam"/>
</dbReference>
<dbReference type="SUPFAM" id="SSF53223">
    <property type="entry name" value="Aminoacid dehydrogenase-like, N-terminal domain"/>
    <property type="match status" value="1"/>
</dbReference>
<protein>
    <recommendedName>
        <fullName evidence="2 8">Shikimate dehydrogenase (NADP(+))</fullName>
        <shortName evidence="8">SDH</shortName>
        <ecNumber evidence="2 8">1.1.1.25</ecNumber>
    </recommendedName>
</protein>
<dbReference type="EC" id="1.1.1.25" evidence="2 8"/>
<evidence type="ECO:0000259" key="10">
    <source>
        <dbReference type="Pfam" id="PF08501"/>
    </source>
</evidence>